<keyword evidence="2 4" id="KW-0694">RNA-binding</keyword>
<name>F0WJJ2_9STRA</name>
<dbReference type="HOGENOM" id="CLU_025741_0_1_1"/>
<dbReference type="AlphaFoldDB" id="F0WJJ2"/>
<feature type="domain" description="RRM" evidence="5">
    <location>
        <begin position="68"/>
        <end position="146"/>
    </location>
</feature>
<gene>
    <name evidence="6" type="primary">AlNc14C122G6717</name>
    <name evidence="6" type="ORF">ALNC14_075840</name>
</gene>
<evidence type="ECO:0000256" key="2">
    <source>
        <dbReference type="ARBA" id="ARBA00022884"/>
    </source>
</evidence>
<reference evidence="6" key="1">
    <citation type="journal article" date="2011" name="PLoS Biol.">
        <title>Gene gain and loss during evolution of obligate parasitism in the white rust pathogen of Arabidopsis thaliana.</title>
        <authorList>
            <person name="Kemen E."/>
            <person name="Gardiner A."/>
            <person name="Schultz-Larsen T."/>
            <person name="Kemen A.C."/>
            <person name="Balmuth A.L."/>
            <person name="Robert-Seilaniantz A."/>
            <person name="Bailey K."/>
            <person name="Holub E."/>
            <person name="Studholme D.J."/>
            <person name="Maclean D."/>
            <person name="Jones J.D."/>
        </authorList>
    </citation>
    <scope>NUCLEOTIDE SEQUENCE</scope>
</reference>
<dbReference type="PROSITE" id="PS50102">
    <property type="entry name" value="RRM"/>
    <property type="match status" value="1"/>
</dbReference>
<keyword evidence="3" id="KW-0539">Nucleus</keyword>
<dbReference type="EMBL" id="FR824167">
    <property type="protein sequence ID" value="CCA21441.1"/>
    <property type="molecule type" value="Genomic_DNA"/>
</dbReference>
<dbReference type="GO" id="GO:0005730">
    <property type="term" value="C:nucleolus"/>
    <property type="evidence" value="ECO:0007669"/>
    <property type="project" value="UniProtKB-SubCell"/>
</dbReference>
<proteinExistence type="predicted"/>
<evidence type="ECO:0000256" key="3">
    <source>
        <dbReference type="ARBA" id="ARBA00023242"/>
    </source>
</evidence>
<dbReference type="SMART" id="SM00360">
    <property type="entry name" value="RRM"/>
    <property type="match status" value="1"/>
</dbReference>
<evidence type="ECO:0000256" key="1">
    <source>
        <dbReference type="ARBA" id="ARBA00004604"/>
    </source>
</evidence>
<comment type="subcellular location">
    <subcellularLocation>
        <location evidence="1">Nucleus</location>
        <location evidence="1">Nucleolus</location>
    </subcellularLocation>
</comment>
<dbReference type="SUPFAM" id="SSF54928">
    <property type="entry name" value="RNA-binding domain, RBD"/>
    <property type="match status" value="1"/>
</dbReference>
<dbReference type="InterPro" id="IPR035979">
    <property type="entry name" value="RBD_domain_sf"/>
</dbReference>
<sequence length="230" mass="26480">MMVSNAIATKLEGLQGEEWNSDSDNEQGAKATTTLEMKEDVIPLPLSKNNRKARLAAEKGGAQSGSSKVVYLGRIPHGFYEEQMYGFFKQFGNVTRLRLSRNKRTGKSKHFAFIEFQDAEVAKIVADTMNDYYLFDHKLSCQLVPTESIHERLFIGANRAFKVHNHAVQSRKEHNAERTYSQERKRCKRILRKEMQKRHILETLGIDYQYSGHADQIAVKDNVHVHFHKV</sequence>
<dbReference type="Gene3D" id="3.30.70.330">
    <property type="match status" value="1"/>
</dbReference>
<evidence type="ECO:0000259" key="5">
    <source>
        <dbReference type="PROSITE" id="PS50102"/>
    </source>
</evidence>
<dbReference type="InterPro" id="IPR012677">
    <property type="entry name" value="Nucleotide-bd_a/b_plait_sf"/>
</dbReference>
<dbReference type="PANTHER" id="PTHR46754">
    <property type="entry name" value="MKI67 FHA DOMAIN-INTERACTING NUCLEOLAR PHOSPHOPROTEIN"/>
    <property type="match status" value="1"/>
</dbReference>
<reference evidence="6" key="2">
    <citation type="submission" date="2011-02" db="EMBL/GenBank/DDBJ databases">
        <authorList>
            <person name="MacLean D."/>
        </authorList>
    </citation>
    <scope>NUCLEOTIDE SEQUENCE</scope>
</reference>
<protein>
    <submittedName>
        <fullName evidence="6">FHA domaininteracting nucleolar phosphoprotein putat</fullName>
    </submittedName>
</protein>
<dbReference type="InterPro" id="IPR000504">
    <property type="entry name" value="RRM_dom"/>
</dbReference>
<dbReference type="Pfam" id="PF00076">
    <property type="entry name" value="RRM_1"/>
    <property type="match status" value="1"/>
</dbReference>
<evidence type="ECO:0000313" key="6">
    <source>
        <dbReference type="EMBL" id="CCA21441.1"/>
    </source>
</evidence>
<accession>F0WJJ2</accession>
<evidence type="ECO:0000256" key="4">
    <source>
        <dbReference type="PROSITE-ProRule" id="PRU00176"/>
    </source>
</evidence>
<dbReference type="GO" id="GO:0003723">
    <property type="term" value="F:RNA binding"/>
    <property type="evidence" value="ECO:0007669"/>
    <property type="project" value="UniProtKB-UniRule"/>
</dbReference>
<dbReference type="CDD" id="cd12307">
    <property type="entry name" value="RRM_NIFK_like"/>
    <property type="match status" value="1"/>
</dbReference>
<organism evidence="6">
    <name type="scientific">Albugo laibachii Nc14</name>
    <dbReference type="NCBI Taxonomy" id="890382"/>
    <lineage>
        <taxon>Eukaryota</taxon>
        <taxon>Sar</taxon>
        <taxon>Stramenopiles</taxon>
        <taxon>Oomycota</taxon>
        <taxon>Peronosporomycetes</taxon>
        <taxon>Albuginales</taxon>
        <taxon>Albuginaceae</taxon>
        <taxon>Albugo</taxon>
    </lineage>
</organism>